<evidence type="ECO:0000313" key="3">
    <source>
        <dbReference type="Proteomes" id="UP001642464"/>
    </source>
</evidence>
<sequence>FTDECKRRWHFSDARIEEEWQSALSDNNIPKGVDVFGFTTLAKLPKEKIVNGREISHNRTLQHQESKDISMEDMADAKKSLLFNSDMAIDTQIWDWGNLGFMSQLPALPGYDKPANLKSGSAGCLAKATSVNNEDDDNADLGGDEGDDQPRKPKTSKLSASAAEKLKTLELQRKQVMVCAKWEKSIATTAASVQQSVKSAASYPDLQGFADTCRNWLAQLIILGPKPESFEDQLPDLIGSAGA</sequence>
<keyword evidence="3" id="KW-1185">Reference proteome</keyword>
<name>A0ABP0IZM7_9DINO</name>
<feature type="compositionally biased region" description="Acidic residues" evidence="1">
    <location>
        <begin position="133"/>
        <end position="147"/>
    </location>
</feature>
<feature type="non-terminal residue" evidence="2">
    <location>
        <position position="243"/>
    </location>
</feature>
<proteinExistence type="predicted"/>
<feature type="region of interest" description="Disordered" evidence="1">
    <location>
        <begin position="131"/>
        <end position="160"/>
    </location>
</feature>
<feature type="non-terminal residue" evidence="2">
    <location>
        <position position="1"/>
    </location>
</feature>
<accession>A0ABP0IZM7</accession>
<evidence type="ECO:0000313" key="2">
    <source>
        <dbReference type="EMBL" id="CAK9007559.1"/>
    </source>
</evidence>
<organism evidence="2 3">
    <name type="scientific">Durusdinium trenchii</name>
    <dbReference type="NCBI Taxonomy" id="1381693"/>
    <lineage>
        <taxon>Eukaryota</taxon>
        <taxon>Sar</taxon>
        <taxon>Alveolata</taxon>
        <taxon>Dinophyceae</taxon>
        <taxon>Suessiales</taxon>
        <taxon>Symbiodiniaceae</taxon>
        <taxon>Durusdinium</taxon>
    </lineage>
</organism>
<gene>
    <name evidence="2" type="ORF">SCF082_LOCUS9509</name>
</gene>
<dbReference type="EMBL" id="CAXAMM010005524">
    <property type="protein sequence ID" value="CAK9007559.1"/>
    <property type="molecule type" value="Genomic_DNA"/>
</dbReference>
<protein>
    <recommendedName>
        <fullName evidence="4">Condensin complex subunit 2</fullName>
    </recommendedName>
</protein>
<dbReference type="Proteomes" id="UP001642464">
    <property type="component" value="Unassembled WGS sequence"/>
</dbReference>
<comment type="caution">
    <text evidence="2">The sequence shown here is derived from an EMBL/GenBank/DDBJ whole genome shotgun (WGS) entry which is preliminary data.</text>
</comment>
<evidence type="ECO:0008006" key="4">
    <source>
        <dbReference type="Google" id="ProtNLM"/>
    </source>
</evidence>
<reference evidence="2 3" key="1">
    <citation type="submission" date="2024-02" db="EMBL/GenBank/DDBJ databases">
        <authorList>
            <person name="Chen Y."/>
            <person name="Shah S."/>
            <person name="Dougan E. K."/>
            <person name="Thang M."/>
            <person name="Chan C."/>
        </authorList>
    </citation>
    <scope>NUCLEOTIDE SEQUENCE [LARGE SCALE GENOMIC DNA]</scope>
</reference>
<evidence type="ECO:0000256" key="1">
    <source>
        <dbReference type="SAM" id="MobiDB-lite"/>
    </source>
</evidence>